<keyword evidence="4" id="KW-1185">Reference proteome</keyword>
<keyword evidence="1" id="KW-0732">Signal</keyword>
<dbReference type="Pfam" id="PF09992">
    <property type="entry name" value="NAGPA"/>
    <property type="match status" value="1"/>
</dbReference>
<dbReference type="PANTHER" id="PTHR40446">
    <property type="entry name" value="N-ACETYLGLUCOSAMINE-1-PHOSPHODIESTER ALPHA-N-ACETYLGLUCOSAMINIDASE"/>
    <property type="match status" value="1"/>
</dbReference>
<evidence type="ECO:0000313" key="4">
    <source>
        <dbReference type="Proteomes" id="UP001268256"/>
    </source>
</evidence>
<evidence type="ECO:0000256" key="1">
    <source>
        <dbReference type="SAM" id="SignalP"/>
    </source>
</evidence>
<name>A0AAE4JWL1_9CYAN</name>
<dbReference type="GO" id="GO:0016798">
    <property type="term" value="F:hydrolase activity, acting on glycosyl bonds"/>
    <property type="evidence" value="ECO:0007669"/>
    <property type="project" value="UniProtKB-KW"/>
</dbReference>
<sequence>MLTQKPWPAYVSVAVSLGLGLGLAAGLATAQLSPPTAGTKVTLNGRDYVMAWSQGVNAQGQPTLGISDAGLANRFGFNLLSTSNPQVQPVEWFNGSSQALSARWSPNGMFRYLDIAAIAQQQAWQVQPQGETLQITTPPAQVLGFRQGQQPWGTRWVIDLSRPTPWQISRLTNSRTGLTPREFALTVEASQGPAEPIPNIKVTTAPTRTIWETALPGTTRPQVSMLVNPPRIVVDFRRDPPPSRTIQWAPGLAWQEETISLRSGQFPLSSLIFDPKQPNLSLQPIWPSPNTLIGIQPLPELAQRWQVAGAINGGFFNRDKQMPLGAIRSQGQWISGPILNRGAIGWTDQGQIKVGRLALRQTLILGSGQRLNLTDLNSGFLQPGLAIYTTAWGPRYSAQTSTETIFTVQNNQITNRQLAGGQAWVIPPDGYLLVWRGTGAIPDSLTPGQTVELQTTPLPSDFDGFPNILGAGPLLIDNGKIVLDAAIEQFGRGLDAQSAPRSAMIQMPDGKIRLVTTHNRLGGSGPTLPEWATILQQLGATQALNLDGGSSTNLYLGGRLIDRHSVTTTRVANGIGIFFKPPQN</sequence>
<dbReference type="EMBL" id="JAVMIP010000003">
    <property type="protein sequence ID" value="MDS3860278.1"/>
    <property type="molecule type" value="Genomic_DNA"/>
</dbReference>
<gene>
    <name evidence="3" type="ORF">RIF25_05605</name>
</gene>
<dbReference type="PANTHER" id="PTHR40446:SF2">
    <property type="entry name" value="N-ACETYLGLUCOSAMINE-1-PHOSPHODIESTER ALPHA-N-ACETYLGLUCOSAMINIDASE"/>
    <property type="match status" value="1"/>
</dbReference>
<feature type="chain" id="PRO_5041989182" evidence="1">
    <location>
        <begin position="31"/>
        <end position="584"/>
    </location>
</feature>
<accession>A0AAE4JWL1</accession>
<keyword evidence="3" id="KW-0326">Glycosidase</keyword>
<dbReference type="RefSeq" id="WP_322877559.1">
    <property type="nucleotide sequence ID" value="NZ_JAVMIP010000003.1"/>
</dbReference>
<keyword evidence="3" id="KW-0378">Hydrolase</keyword>
<reference evidence="4" key="1">
    <citation type="submission" date="2023-07" db="EMBL/GenBank/DDBJ databases">
        <authorList>
            <person name="Luz R."/>
            <person name="Cordeiro R."/>
            <person name="Fonseca A."/>
            <person name="Goncalves V."/>
        </authorList>
    </citation>
    <scope>NUCLEOTIDE SEQUENCE [LARGE SCALE GENOMIC DNA]</scope>
    <source>
        <strain evidence="4">BACA0444</strain>
    </source>
</reference>
<dbReference type="AlphaFoldDB" id="A0AAE4JWL1"/>
<dbReference type="InterPro" id="IPR018711">
    <property type="entry name" value="NAGPA"/>
</dbReference>
<proteinExistence type="predicted"/>
<feature type="domain" description="Phosphodiester glycosidase" evidence="2">
    <location>
        <begin position="405"/>
        <end position="578"/>
    </location>
</feature>
<protein>
    <submittedName>
        <fullName evidence="3">Phosphodiester glycosidase family protein</fullName>
    </submittedName>
</protein>
<evidence type="ECO:0000313" key="3">
    <source>
        <dbReference type="EMBL" id="MDS3860278.1"/>
    </source>
</evidence>
<comment type="caution">
    <text evidence="3">The sequence shown here is derived from an EMBL/GenBank/DDBJ whole genome shotgun (WGS) entry which is preliminary data.</text>
</comment>
<organism evidence="3 4">
    <name type="scientific">Pseudocalidococcus azoricus BACA0444</name>
    <dbReference type="NCBI Taxonomy" id="2918990"/>
    <lineage>
        <taxon>Bacteria</taxon>
        <taxon>Bacillati</taxon>
        <taxon>Cyanobacteriota</taxon>
        <taxon>Cyanophyceae</taxon>
        <taxon>Acaryochloridales</taxon>
        <taxon>Thermosynechococcaceae</taxon>
        <taxon>Pseudocalidococcus</taxon>
        <taxon>Pseudocalidococcus azoricus</taxon>
    </lineage>
</organism>
<dbReference type="Proteomes" id="UP001268256">
    <property type="component" value="Unassembled WGS sequence"/>
</dbReference>
<evidence type="ECO:0000259" key="2">
    <source>
        <dbReference type="Pfam" id="PF09992"/>
    </source>
</evidence>
<feature type="signal peptide" evidence="1">
    <location>
        <begin position="1"/>
        <end position="30"/>
    </location>
</feature>